<dbReference type="OrthoDB" id="5771769at2759"/>
<dbReference type="PRINTS" id="PR00546">
    <property type="entry name" value="THYROIDHORMR"/>
</dbReference>
<dbReference type="PROSITE" id="PS51030">
    <property type="entry name" value="NUCLEAR_REC_DBD_2"/>
    <property type="match status" value="1"/>
</dbReference>
<evidence type="ECO:0000256" key="9">
    <source>
        <dbReference type="ARBA" id="ARBA00023242"/>
    </source>
</evidence>
<dbReference type="Gene3D" id="3.30.50.10">
    <property type="entry name" value="Erythroid Transcription Factor GATA-1, subunit A"/>
    <property type="match status" value="1"/>
</dbReference>
<feature type="region of interest" description="Disordered" evidence="10">
    <location>
        <begin position="383"/>
        <end position="406"/>
    </location>
</feature>
<reference evidence="13" key="1">
    <citation type="journal article" date="2013" name="Nature">
        <title>The genomes of four tapeworm species reveal adaptations to parasitism.</title>
        <authorList>
            <person name="Tsai I.J."/>
            <person name="Zarowiecki M."/>
            <person name="Holroyd N."/>
            <person name="Garciarrubio A."/>
            <person name="Sanchez-Flores A."/>
            <person name="Brooks K.L."/>
            <person name="Tracey A."/>
            <person name="Bobes R.J."/>
            <person name="Fragoso G."/>
            <person name="Sciutto E."/>
            <person name="Aslett M."/>
            <person name="Beasley H."/>
            <person name="Bennett H.M."/>
            <person name="Cai J."/>
            <person name="Camicia F."/>
            <person name="Clark R."/>
            <person name="Cucher M."/>
            <person name="De Silva N."/>
            <person name="Day T.A."/>
            <person name="Deplazes P."/>
            <person name="Estrada K."/>
            <person name="Fernandez C."/>
            <person name="Holland P.W."/>
            <person name="Hou J."/>
            <person name="Hu S."/>
            <person name="Huckvale T."/>
            <person name="Hung S.S."/>
            <person name="Kamenetzky L."/>
            <person name="Keane J.A."/>
            <person name="Kiss F."/>
            <person name="Koziol U."/>
            <person name="Lambert O."/>
            <person name="Liu K."/>
            <person name="Luo X."/>
            <person name="Luo Y."/>
            <person name="Macchiaroli N."/>
            <person name="Nichol S."/>
            <person name="Paps J."/>
            <person name="Parkinson J."/>
            <person name="Pouchkina-Stantcheva N."/>
            <person name="Riddiford N."/>
            <person name="Rosenzvit M."/>
            <person name="Salinas G."/>
            <person name="Wasmuth J.D."/>
            <person name="Zamanian M."/>
            <person name="Zheng Y."/>
            <person name="Cai X."/>
            <person name="Soberon X."/>
            <person name="Olson P.D."/>
            <person name="Laclette J.P."/>
            <person name="Brehm K."/>
            <person name="Berriman M."/>
            <person name="Garciarrubio A."/>
            <person name="Bobes R.J."/>
            <person name="Fragoso G."/>
            <person name="Sanchez-Flores A."/>
            <person name="Estrada K."/>
            <person name="Cevallos M.A."/>
            <person name="Morett E."/>
            <person name="Gonzalez V."/>
            <person name="Portillo T."/>
            <person name="Ochoa-Leyva A."/>
            <person name="Jose M.V."/>
            <person name="Sciutto E."/>
            <person name="Landa A."/>
            <person name="Jimenez L."/>
            <person name="Valdes V."/>
            <person name="Carrero J.C."/>
            <person name="Larralde C."/>
            <person name="Morales-Montor J."/>
            <person name="Limon-Lason J."/>
            <person name="Soberon X."/>
            <person name="Laclette J.P."/>
        </authorList>
    </citation>
    <scope>NUCLEOTIDE SEQUENCE [LARGE SCALE GENOMIC DNA]</scope>
</reference>
<dbReference type="InterPro" id="IPR001628">
    <property type="entry name" value="Znf_hrmn_rcpt"/>
</dbReference>
<reference evidence="13" key="2">
    <citation type="submission" date="2015-11" db="EMBL/GenBank/DDBJ databases">
        <authorList>
            <person name="Zhang Y."/>
            <person name="Guo Z."/>
        </authorList>
    </citation>
    <scope>NUCLEOTIDE SEQUENCE</scope>
</reference>
<evidence type="ECO:0000256" key="10">
    <source>
        <dbReference type="SAM" id="MobiDB-lite"/>
    </source>
</evidence>
<dbReference type="PROSITE" id="PS51843">
    <property type="entry name" value="NR_LBD"/>
    <property type="match status" value="1"/>
</dbReference>
<dbReference type="Proteomes" id="UP000017246">
    <property type="component" value="Unassembled WGS sequence"/>
</dbReference>
<accession>A0A068XUY3</accession>
<dbReference type="EMBL" id="LN902850">
    <property type="protein sequence ID" value="CDS36171.1"/>
    <property type="molecule type" value="Genomic_DNA"/>
</dbReference>
<comment type="similarity">
    <text evidence="1">Belongs to the nuclear hormone receptor family. NR1 subfamily.</text>
</comment>
<evidence type="ECO:0000259" key="11">
    <source>
        <dbReference type="PROSITE" id="PS51030"/>
    </source>
</evidence>
<dbReference type="GO" id="GO:0000978">
    <property type="term" value="F:RNA polymerase II cis-regulatory region sequence-specific DNA binding"/>
    <property type="evidence" value="ECO:0007669"/>
    <property type="project" value="TreeGrafter"/>
</dbReference>
<dbReference type="GO" id="GO:0000122">
    <property type="term" value="P:negative regulation of transcription by RNA polymerase II"/>
    <property type="evidence" value="ECO:0007669"/>
    <property type="project" value="TreeGrafter"/>
</dbReference>
<proteinExistence type="inferred from homology"/>
<dbReference type="InterPro" id="IPR050234">
    <property type="entry name" value="Nuclear_hormone_rcpt_NR1"/>
</dbReference>
<keyword evidence="6" id="KW-0238">DNA-binding</keyword>
<gene>
    <name evidence="13" type="ORF">EmuJ_000317100</name>
</gene>
<evidence type="ECO:0000259" key="12">
    <source>
        <dbReference type="PROSITE" id="PS51843"/>
    </source>
</evidence>
<feature type="compositionally biased region" description="Low complexity" evidence="10">
    <location>
        <begin position="355"/>
        <end position="364"/>
    </location>
</feature>
<dbReference type="PANTHER" id="PTHR24082:SF330">
    <property type="entry name" value="THYROID HORMONE RECEPTOR BETA"/>
    <property type="match status" value="1"/>
</dbReference>
<keyword evidence="9" id="KW-0539">Nucleus</keyword>
<keyword evidence="2" id="KW-0479">Metal-binding</keyword>
<dbReference type="PRINTS" id="PR00047">
    <property type="entry name" value="STROIDFINGER"/>
</dbReference>
<dbReference type="PRINTS" id="PR00398">
    <property type="entry name" value="STRDHORMONER"/>
</dbReference>
<evidence type="ECO:0000256" key="6">
    <source>
        <dbReference type="ARBA" id="ARBA00023125"/>
    </source>
</evidence>
<dbReference type="GO" id="GO:0008270">
    <property type="term" value="F:zinc ion binding"/>
    <property type="evidence" value="ECO:0007669"/>
    <property type="project" value="UniProtKB-KW"/>
</dbReference>
<feature type="region of interest" description="Disordered" evidence="10">
    <location>
        <begin position="142"/>
        <end position="180"/>
    </location>
</feature>
<feature type="domain" description="NR LBD" evidence="12">
    <location>
        <begin position="535"/>
        <end position="781"/>
    </location>
</feature>
<dbReference type="GO" id="GO:0004879">
    <property type="term" value="F:nuclear receptor activity"/>
    <property type="evidence" value="ECO:0007669"/>
    <property type="project" value="InterPro"/>
</dbReference>
<dbReference type="InterPro" id="IPR013088">
    <property type="entry name" value="Znf_NHR/GATA"/>
</dbReference>
<dbReference type="Gene3D" id="1.10.565.10">
    <property type="entry name" value="Retinoid X Receptor"/>
    <property type="match status" value="1"/>
</dbReference>
<dbReference type="InterPro" id="IPR001728">
    <property type="entry name" value="ThyrH_rcpt"/>
</dbReference>
<dbReference type="SMART" id="SM00399">
    <property type="entry name" value="ZnF_C4"/>
    <property type="match status" value="1"/>
</dbReference>
<dbReference type="GO" id="GO:0048384">
    <property type="term" value="P:retinoic acid receptor signaling pathway"/>
    <property type="evidence" value="ECO:0007669"/>
    <property type="project" value="TreeGrafter"/>
</dbReference>
<feature type="compositionally biased region" description="Pro residues" evidence="10">
    <location>
        <begin position="318"/>
        <end position="328"/>
    </location>
</feature>
<dbReference type="SUPFAM" id="SSF48508">
    <property type="entry name" value="Nuclear receptor ligand-binding domain"/>
    <property type="match status" value="1"/>
</dbReference>
<organism evidence="13 14">
    <name type="scientific">Echinococcus multilocularis</name>
    <name type="common">Fox tapeworm</name>
    <dbReference type="NCBI Taxonomy" id="6211"/>
    <lineage>
        <taxon>Eukaryota</taxon>
        <taxon>Metazoa</taxon>
        <taxon>Spiralia</taxon>
        <taxon>Lophotrochozoa</taxon>
        <taxon>Platyhelminthes</taxon>
        <taxon>Cestoda</taxon>
        <taxon>Eucestoda</taxon>
        <taxon>Cyclophyllidea</taxon>
        <taxon>Taeniidae</taxon>
        <taxon>Echinococcus</taxon>
    </lineage>
</organism>
<protein>
    <submittedName>
        <fullName evidence="13">Thyroid hormone receptor alpha</fullName>
    </submittedName>
</protein>
<dbReference type="GO" id="GO:0030154">
    <property type="term" value="P:cell differentiation"/>
    <property type="evidence" value="ECO:0007669"/>
    <property type="project" value="TreeGrafter"/>
</dbReference>
<dbReference type="SMART" id="SM00430">
    <property type="entry name" value="HOLI"/>
    <property type="match status" value="1"/>
</dbReference>
<feature type="compositionally biased region" description="Polar residues" evidence="10">
    <location>
        <begin position="333"/>
        <end position="344"/>
    </location>
</feature>
<feature type="region of interest" description="Disordered" evidence="10">
    <location>
        <begin position="1"/>
        <end position="46"/>
    </location>
</feature>
<dbReference type="OMA" id="KYPQPQA"/>
<dbReference type="SUPFAM" id="SSF57716">
    <property type="entry name" value="Glucocorticoid receptor-like (DNA-binding domain)"/>
    <property type="match status" value="1"/>
</dbReference>
<name>A0A068XUY3_ECHMU</name>
<dbReference type="FunFam" id="3.30.50.10:FF:000030">
    <property type="entry name" value="Nuclear Hormone Receptor family"/>
    <property type="match status" value="1"/>
</dbReference>
<keyword evidence="3" id="KW-0863">Zinc-finger</keyword>
<evidence type="ECO:0000256" key="2">
    <source>
        <dbReference type="ARBA" id="ARBA00022723"/>
    </source>
</evidence>
<evidence type="ECO:0000313" key="13">
    <source>
        <dbReference type="EMBL" id="CDS36171.1"/>
    </source>
</evidence>
<dbReference type="CDD" id="cd06961">
    <property type="entry name" value="NR_DBD_TR"/>
    <property type="match status" value="1"/>
</dbReference>
<keyword evidence="5" id="KW-0805">Transcription regulation</keyword>
<feature type="compositionally biased region" description="Low complexity" evidence="10">
    <location>
        <begin position="385"/>
        <end position="406"/>
    </location>
</feature>
<dbReference type="eggNOG" id="KOG3575">
    <property type="taxonomic scope" value="Eukaryota"/>
</dbReference>
<feature type="compositionally biased region" description="Low complexity" evidence="10">
    <location>
        <begin position="21"/>
        <end position="36"/>
    </location>
</feature>
<dbReference type="PROSITE" id="PS00031">
    <property type="entry name" value="NUCLEAR_REC_DBD_1"/>
    <property type="match status" value="1"/>
</dbReference>
<dbReference type="InterPro" id="IPR000536">
    <property type="entry name" value="Nucl_hrmn_rcpt_lig-bd"/>
</dbReference>
<evidence type="ECO:0000256" key="8">
    <source>
        <dbReference type="ARBA" id="ARBA00023170"/>
    </source>
</evidence>
<dbReference type="PANTHER" id="PTHR24082">
    <property type="entry name" value="NUCLEAR HORMONE RECEPTOR"/>
    <property type="match status" value="1"/>
</dbReference>
<evidence type="ECO:0000256" key="7">
    <source>
        <dbReference type="ARBA" id="ARBA00023163"/>
    </source>
</evidence>
<evidence type="ECO:0000256" key="5">
    <source>
        <dbReference type="ARBA" id="ARBA00023015"/>
    </source>
</evidence>
<feature type="compositionally biased region" description="Low complexity" evidence="10">
    <location>
        <begin position="451"/>
        <end position="468"/>
    </location>
</feature>
<evidence type="ECO:0000256" key="3">
    <source>
        <dbReference type="ARBA" id="ARBA00022771"/>
    </source>
</evidence>
<keyword evidence="14" id="KW-1185">Reference proteome</keyword>
<dbReference type="Pfam" id="PF00104">
    <property type="entry name" value="Hormone_recep"/>
    <property type="match status" value="1"/>
</dbReference>
<sequence>MKAKIEPDEVLEEGLKTLLPSSSSSTSVSNTSSSSSGVTIPAPADSNVYTPFNYLYPVTTASSSSADNNDSGAPSSSSFIGLPYWSMPSTSAAPTIPGNGGGLDIPRYEQYPTSGYYQQPTDASRSPYTPMIIPQQLNPGYYGQTTSMPLPPQQPRPQTSQMHLTPKYPQPQAKSSVKRRVHDTIATSSTNPTPTRQRKKEPYIPSYMDTTNGPEPCVVCGDNATGFHYRAMTCEGCKGFFRRSVQKKLEYTCKFNGNCSVGDKQNRNSCQKCRFDRCIKGGMAMDLVLDEDKRLAKRRLIEANRARKQAEAAMAAPQQPPPPQPLPQPRQTLIPSTFSPTTSYLPHKPEAINPSDFLSSSPSSSSANSSLYWNSAGISHNLPHQQYPSSSSTSMVQYQQSQQQPQPDANFHILEQVSQLMPSKEAAIMAAIAAAAASASTSASPQKRDTPTNTITTTTTITRPSTSSEAKVRNTSAATSATSMASVAPATAVAAAASSSDEVPQPAPGLESSAAIVIPSASAAASAAVSMGSASYNGIAKALTEAYKSMSITAVKIGDAMKKISENNDADQSEKMNTLLEVVSNVIKSRILDVLSFAKFVPGFLLLSVRDQTRLLQSSLLDILTLRAVEALSRKMARSTINREEDDSESDNQSVTASKAYAFIARSADGNSKAIRDLARKVLLWKLDVTELALVASILLTSDRSDVSDPGAVVAIETLLTNVLVSHVMKGNMDGVKLRRLFSMFSEIHSITIRNKEEFVEHLHDEVDTNEHKYLSEILLAGSEDEESVMVKSEEVASTSTSNNQQLGAPLSHLRAVPAIPKAYTVLPKHIPPKCYIFFSLHGNGEELQI</sequence>
<feature type="domain" description="Nuclear receptor" evidence="11">
    <location>
        <begin position="214"/>
        <end position="290"/>
    </location>
</feature>
<dbReference type="STRING" id="6211.A0A068XUY3"/>
<feature type="region of interest" description="Disordered" evidence="10">
    <location>
        <begin position="438"/>
        <end position="483"/>
    </location>
</feature>
<evidence type="ECO:0000256" key="1">
    <source>
        <dbReference type="ARBA" id="ARBA00008092"/>
    </source>
</evidence>
<dbReference type="AlphaFoldDB" id="A0A068XUY3"/>
<dbReference type="Pfam" id="PF00105">
    <property type="entry name" value="zf-C4"/>
    <property type="match status" value="1"/>
</dbReference>
<feature type="region of interest" description="Disordered" evidence="10">
    <location>
        <begin position="306"/>
        <end position="364"/>
    </location>
</feature>
<dbReference type="InterPro" id="IPR001723">
    <property type="entry name" value="Nuclear_hrmn_rcpt"/>
</dbReference>
<dbReference type="GO" id="GO:0045944">
    <property type="term" value="P:positive regulation of transcription by RNA polymerase II"/>
    <property type="evidence" value="ECO:0007669"/>
    <property type="project" value="TreeGrafter"/>
</dbReference>
<evidence type="ECO:0000313" key="14">
    <source>
        <dbReference type="Proteomes" id="UP000017246"/>
    </source>
</evidence>
<dbReference type="InterPro" id="IPR035500">
    <property type="entry name" value="NHR-like_dom_sf"/>
</dbReference>
<evidence type="ECO:0000256" key="4">
    <source>
        <dbReference type="ARBA" id="ARBA00022833"/>
    </source>
</evidence>
<keyword evidence="7" id="KW-0804">Transcription</keyword>
<keyword evidence="8 13" id="KW-0675">Receptor</keyword>
<keyword evidence="4" id="KW-0862">Zinc</keyword>